<organism evidence="6 7">
    <name type="scientific">Nitzschia inconspicua</name>
    <dbReference type="NCBI Taxonomy" id="303405"/>
    <lineage>
        <taxon>Eukaryota</taxon>
        <taxon>Sar</taxon>
        <taxon>Stramenopiles</taxon>
        <taxon>Ochrophyta</taxon>
        <taxon>Bacillariophyta</taxon>
        <taxon>Bacillariophyceae</taxon>
        <taxon>Bacillariophycidae</taxon>
        <taxon>Bacillariales</taxon>
        <taxon>Bacillariaceae</taxon>
        <taxon>Nitzschia</taxon>
    </lineage>
</organism>
<dbReference type="GO" id="GO:0005739">
    <property type="term" value="C:mitochondrion"/>
    <property type="evidence" value="ECO:0007669"/>
    <property type="project" value="TreeGrafter"/>
</dbReference>
<dbReference type="PANTHER" id="PTHR21706">
    <property type="entry name" value="TRANSMEMBRANE PROTEIN 65"/>
    <property type="match status" value="1"/>
</dbReference>
<name>A0A9K3M4Z3_9STRA</name>
<comment type="caution">
    <text evidence="6">The sequence shown here is derived from an EMBL/GenBank/DDBJ whole genome shotgun (WGS) entry which is preliminary data.</text>
</comment>
<dbReference type="EMBL" id="JAGRRH010000001">
    <property type="protein sequence ID" value="KAG7374258.1"/>
    <property type="molecule type" value="Genomic_DNA"/>
</dbReference>
<dbReference type="Pfam" id="PF10507">
    <property type="entry name" value="TMEM65"/>
    <property type="match status" value="1"/>
</dbReference>
<accession>A0A9K3M4Z3</accession>
<dbReference type="InterPro" id="IPR019537">
    <property type="entry name" value="TMEM65"/>
</dbReference>
<evidence type="ECO:0000313" key="6">
    <source>
        <dbReference type="EMBL" id="KAG7374258.1"/>
    </source>
</evidence>
<dbReference type="Proteomes" id="UP000693970">
    <property type="component" value="Unassembled WGS sequence"/>
</dbReference>
<gene>
    <name evidence="6" type="ORF">IV203_013353</name>
</gene>
<keyword evidence="3 5" id="KW-1133">Transmembrane helix</keyword>
<dbReference type="PANTHER" id="PTHR21706:SF15">
    <property type="entry name" value="TRANSMEMBRANE PROTEIN 65"/>
    <property type="match status" value="1"/>
</dbReference>
<keyword evidence="2 5" id="KW-0812">Transmembrane</keyword>
<evidence type="ECO:0000256" key="2">
    <source>
        <dbReference type="ARBA" id="ARBA00022692"/>
    </source>
</evidence>
<proteinExistence type="predicted"/>
<reference evidence="6" key="1">
    <citation type="journal article" date="2021" name="Sci. Rep.">
        <title>Diploid genomic architecture of Nitzschia inconspicua, an elite biomass production diatom.</title>
        <authorList>
            <person name="Oliver A."/>
            <person name="Podell S."/>
            <person name="Pinowska A."/>
            <person name="Traller J.C."/>
            <person name="Smith S.R."/>
            <person name="McClure R."/>
            <person name="Beliaev A."/>
            <person name="Bohutskyi P."/>
            <person name="Hill E.A."/>
            <person name="Rabines A."/>
            <person name="Zheng H."/>
            <person name="Allen L.Z."/>
            <person name="Kuo A."/>
            <person name="Grigoriev I.V."/>
            <person name="Allen A.E."/>
            <person name="Hazlebeck D."/>
            <person name="Allen E.E."/>
        </authorList>
    </citation>
    <scope>NUCLEOTIDE SEQUENCE</scope>
    <source>
        <strain evidence="6">Hildebrandi</strain>
    </source>
</reference>
<comment type="subcellular location">
    <subcellularLocation>
        <location evidence="1">Membrane</location>
        <topology evidence="1">Multi-pass membrane protein</topology>
    </subcellularLocation>
</comment>
<keyword evidence="7" id="KW-1185">Reference proteome</keyword>
<evidence type="ECO:0000313" key="7">
    <source>
        <dbReference type="Proteomes" id="UP000693970"/>
    </source>
</evidence>
<evidence type="ECO:0000256" key="3">
    <source>
        <dbReference type="ARBA" id="ARBA00022989"/>
    </source>
</evidence>
<evidence type="ECO:0000256" key="1">
    <source>
        <dbReference type="ARBA" id="ARBA00004141"/>
    </source>
</evidence>
<keyword evidence="4 5" id="KW-0472">Membrane</keyword>
<reference evidence="6" key="2">
    <citation type="submission" date="2021-04" db="EMBL/GenBank/DDBJ databases">
        <authorList>
            <person name="Podell S."/>
        </authorList>
    </citation>
    <scope>NUCLEOTIDE SEQUENCE</scope>
    <source>
        <strain evidence="6">Hildebrandi</strain>
    </source>
</reference>
<protein>
    <submittedName>
        <fullName evidence="6">Transmembrane protein</fullName>
    </submittedName>
</protein>
<dbReference type="OrthoDB" id="430821at2759"/>
<dbReference type="GO" id="GO:0016020">
    <property type="term" value="C:membrane"/>
    <property type="evidence" value="ECO:0007669"/>
    <property type="project" value="UniProtKB-SubCell"/>
</dbReference>
<evidence type="ECO:0000256" key="5">
    <source>
        <dbReference type="SAM" id="Phobius"/>
    </source>
</evidence>
<feature type="transmembrane region" description="Helical" evidence="5">
    <location>
        <begin position="144"/>
        <end position="167"/>
    </location>
</feature>
<sequence>MQFLSTSRQLSIRQLQHSSRHRKSSLAWSHGEKKVAEAASSIKPSANSHLSWQQVRSVLLSAAVPMIGFGFMDNFIMIQAGSMIDNTIGVQLGLATMTAAALGQVISDTCGVLFGGTLDRILAIRPVQLTIAQQKLPLIPRLRLAGAVFGVMLGCSIGAVVGLAIGAPVEHDENERLKALHHLQQVLEDTMTNPEDKWAASHATCTLFVTGDISNHSWNPKTSTAASAVQSLSSTEDFLASQCAADSHAVVFEHSVYMPVLHSQSKALLGVLKVEHLTGKSKSNLEDVKQVARNVGYIMARMMD</sequence>
<evidence type="ECO:0000256" key="4">
    <source>
        <dbReference type="ARBA" id="ARBA00023136"/>
    </source>
</evidence>
<dbReference type="AlphaFoldDB" id="A0A9K3M4Z3"/>